<gene>
    <name evidence="2" type="ORF">EVAR_92919_1</name>
</gene>
<dbReference type="Pfam" id="PF23055">
    <property type="entry name" value="DUF7041"/>
    <property type="match status" value="1"/>
</dbReference>
<comment type="caution">
    <text evidence="2">The sequence shown here is derived from an EMBL/GenBank/DDBJ whole genome shotgun (WGS) entry which is preliminary data.</text>
</comment>
<accession>A0A4C1TA79</accession>
<dbReference type="Proteomes" id="UP000299102">
    <property type="component" value="Unassembled WGS sequence"/>
</dbReference>
<dbReference type="AlphaFoldDB" id="A0A4C1TA79"/>
<keyword evidence="3" id="KW-1185">Reference proteome</keyword>
<organism evidence="2 3">
    <name type="scientific">Eumeta variegata</name>
    <name type="common">Bagworm moth</name>
    <name type="synonym">Eumeta japonica</name>
    <dbReference type="NCBI Taxonomy" id="151549"/>
    <lineage>
        <taxon>Eukaryota</taxon>
        <taxon>Metazoa</taxon>
        <taxon>Ecdysozoa</taxon>
        <taxon>Arthropoda</taxon>
        <taxon>Hexapoda</taxon>
        <taxon>Insecta</taxon>
        <taxon>Pterygota</taxon>
        <taxon>Neoptera</taxon>
        <taxon>Endopterygota</taxon>
        <taxon>Lepidoptera</taxon>
        <taxon>Glossata</taxon>
        <taxon>Ditrysia</taxon>
        <taxon>Tineoidea</taxon>
        <taxon>Psychidae</taxon>
        <taxon>Oiketicinae</taxon>
        <taxon>Eumeta</taxon>
    </lineage>
</organism>
<sequence length="268" mass="30784">MPPTAKKRSCKFTEDLQKEFPFLQKSLTPSEVRCNKFNGTFSVAHGGRHDIQTHLTSDKHKKALITASTSSSLTSYFRHDKYGDKEEELALAEGLWAFHTTYQQLLVQMPTAAVTLKENSLFDEVSYVANYVNNYVLKRWEEMKSSTEQRTIEVFKNVKDSGIPFQNCLAIVHARVPDFWDYQARLWFAQFEAVVINQRLPDIARDNLVAEKLSKAAIQQICDILLAPPVTEKYNTMKTRLLAVYEESETRQLQKLLSEVKIGDERPS</sequence>
<dbReference type="PANTHER" id="PTHR33327:SF3">
    <property type="entry name" value="RNA-DIRECTED DNA POLYMERASE"/>
    <property type="match status" value="1"/>
</dbReference>
<feature type="domain" description="DUF7041" evidence="1">
    <location>
        <begin position="176"/>
        <end position="257"/>
    </location>
</feature>
<dbReference type="InterPro" id="IPR055469">
    <property type="entry name" value="DUF7041"/>
</dbReference>
<dbReference type="PANTHER" id="PTHR33327">
    <property type="entry name" value="ENDONUCLEASE"/>
    <property type="match status" value="1"/>
</dbReference>
<dbReference type="OrthoDB" id="10257314at2759"/>
<dbReference type="EMBL" id="BGZK01000046">
    <property type="protein sequence ID" value="GBP11409.1"/>
    <property type="molecule type" value="Genomic_DNA"/>
</dbReference>
<name>A0A4C1TA79_EUMVA</name>
<reference evidence="2 3" key="1">
    <citation type="journal article" date="2019" name="Commun. Biol.">
        <title>The bagworm genome reveals a unique fibroin gene that provides high tensile strength.</title>
        <authorList>
            <person name="Kono N."/>
            <person name="Nakamura H."/>
            <person name="Ohtoshi R."/>
            <person name="Tomita M."/>
            <person name="Numata K."/>
            <person name="Arakawa K."/>
        </authorList>
    </citation>
    <scope>NUCLEOTIDE SEQUENCE [LARGE SCALE GENOMIC DNA]</scope>
</reference>
<proteinExistence type="predicted"/>
<protein>
    <recommendedName>
        <fullName evidence="1">DUF7041 domain-containing protein</fullName>
    </recommendedName>
</protein>
<evidence type="ECO:0000313" key="2">
    <source>
        <dbReference type="EMBL" id="GBP11409.1"/>
    </source>
</evidence>
<evidence type="ECO:0000313" key="3">
    <source>
        <dbReference type="Proteomes" id="UP000299102"/>
    </source>
</evidence>
<evidence type="ECO:0000259" key="1">
    <source>
        <dbReference type="Pfam" id="PF23055"/>
    </source>
</evidence>